<dbReference type="AlphaFoldDB" id="A0A811LGZ1"/>
<reference evidence="2" key="1">
    <citation type="submission" date="2020-09" db="EMBL/GenBank/DDBJ databases">
        <authorList>
            <person name="Kikuchi T."/>
        </authorList>
    </citation>
    <scope>NUCLEOTIDE SEQUENCE</scope>
    <source>
        <strain evidence="2">SH1</strain>
    </source>
</reference>
<feature type="region of interest" description="Disordered" evidence="1">
    <location>
        <begin position="18"/>
        <end position="75"/>
    </location>
</feature>
<gene>
    <name evidence="2" type="ORF">BOKJ2_LOCUS12862</name>
</gene>
<proteinExistence type="predicted"/>
<feature type="compositionally biased region" description="Polar residues" evidence="1">
    <location>
        <begin position="142"/>
        <end position="151"/>
    </location>
</feature>
<dbReference type="OrthoDB" id="10459251at2759"/>
<dbReference type="Proteomes" id="UP000783686">
    <property type="component" value="Unassembled WGS sequence"/>
</dbReference>
<evidence type="ECO:0000313" key="3">
    <source>
        <dbReference type="Proteomes" id="UP000614601"/>
    </source>
</evidence>
<feature type="region of interest" description="Disordered" evidence="1">
    <location>
        <begin position="118"/>
        <end position="154"/>
    </location>
</feature>
<evidence type="ECO:0000313" key="2">
    <source>
        <dbReference type="EMBL" id="CAD5228803.1"/>
    </source>
</evidence>
<dbReference type="EMBL" id="CAJFCW020000006">
    <property type="protein sequence ID" value="CAG9125040.1"/>
    <property type="molecule type" value="Genomic_DNA"/>
</dbReference>
<dbReference type="EMBL" id="CAJFDH010000006">
    <property type="protein sequence ID" value="CAD5228803.1"/>
    <property type="molecule type" value="Genomic_DNA"/>
</dbReference>
<comment type="caution">
    <text evidence="2">The sequence shown here is derived from an EMBL/GenBank/DDBJ whole genome shotgun (WGS) entry which is preliminary data.</text>
</comment>
<feature type="compositionally biased region" description="Polar residues" evidence="1">
    <location>
        <begin position="35"/>
        <end position="44"/>
    </location>
</feature>
<accession>A0A811LGZ1</accession>
<feature type="compositionally biased region" description="Basic residues" evidence="1">
    <location>
        <begin position="55"/>
        <end position="66"/>
    </location>
</feature>
<dbReference type="Proteomes" id="UP000614601">
    <property type="component" value="Unassembled WGS sequence"/>
</dbReference>
<evidence type="ECO:0000256" key="1">
    <source>
        <dbReference type="SAM" id="MobiDB-lite"/>
    </source>
</evidence>
<name>A0A811LGZ1_9BILA</name>
<organism evidence="2 3">
    <name type="scientific">Bursaphelenchus okinawaensis</name>
    <dbReference type="NCBI Taxonomy" id="465554"/>
    <lineage>
        <taxon>Eukaryota</taxon>
        <taxon>Metazoa</taxon>
        <taxon>Ecdysozoa</taxon>
        <taxon>Nematoda</taxon>
        <taxon>Chromadorea</taxon>
        <taxon>Rhabditida</taxon>
        <taxon>Tylenchina</taxon>
        <taxon>Tylenchomorpha</taxon>
        <taxon>Aphelenchoidea</taxon>
        <taxon>Aphelenchoididae</taxon>
        <taxon>Bursaphelenchus</taxon>
    </lineage>
</organism>
<keyword evidence="3" id="KW-1185">Reference proteome</keyword>
<protein>
    <submittedName>
        <fullName evidence="2">Uncharacterized protein</fullName>
    </submittedName>
</protein>
<sequence length="189" mass="21812">MASIPMFGNALHSRHIRSAYQRRRDDQNKEPQGVLQRSRSSQARLENLDHNKEHREHKHHHHHKQPHHEQHEHHVQPIRHQLFTNPHIPLQQYEHAKVHEKPIFALSLEAERMALSQLAMPSAPRRDRRALSAPELGDDSSQKPVESQAQPNGWKWDVGGTFRPFDISSSCIRKGIVDAIQTFANAPTA</sequence>